<reference evidence="1 2" key="1">
    <citation type="journal article" date="2020" name="Nature">
        <title>Six reference-quality genomes reveal evolution of bat adaptations.</title>
        <authorList>
            <person name="Jebb D."/>
            <person name="Huang Z."/>
            <person name="Pippel M."/>
            <person name="Hughes G.M."/>
            <person name="Lavrichenko K."/>
            <person name="Devanna P."/>
            <person name="Winkler S."/>
            <person name="Jermiin L.S."/>
            <person name="Skirmuntt E.C."/>
            <person name="Katzourakis A."/>
            <person name="Burkitt-Gray L."/>
            <person name="Ray D.A."/>
            <person name="Sullivan K.A.M."/>
            <person name="Roscito J.G."/>
            <person name="Kirilenko B.M."/>
            <person name="Davalos L.M."/>
            <person name="Corthals A.P."/>
            <person name="Power M.L."/>
            <person name="Jones G."/>
            <person name="Ransome R.D."/>
            <person name="Dechmann D.K.N."/>
            <person name="Locatelli A.G."/>
            <person name="Puechmaille S.J."/>
            <person name="Fedrigo O."/>
            <person name="Jarvis E.D."/>
            <person name="Hiller M."/>
            <person name="Vernes S.C."/>
            <person name="Myers E.W."/>
            <person name="Teeling E.C."/>
        </authorList>
    </citation>
    <scope>NUCLEOTIDE SEQUENCE [LARGE SCALE GENOMIC DNA]</scope>
    <source>
        <strain evidence="1">MMyoMyo1</strain>
        <tissue evidence="1">Flight muscle</tissue>
    </source>
</reference>
<dbReference type="AlphaFoldDB" id="A0A7J7WVP0"/>
<evidence type="ECO:0000313" key="2">
    <source>
        <dbReference type="Proteomes" id="UP000527355"/>
    </source>
</evidence>
<name>A0A7J7WVP0_MYOMY</name>
<accession>A0A7J7WVP0</accession>
<proteinExistence type="predicted"/>
<evidence type="ECO:0000313" key="1">
    <source>
        <dbReference type="EMBL" id="KAF6341424.1"/>
    </source>
</evidence>
<keyword evidence="2" id="KW-1185">Reference proteome</keyword>
<sequence length="137" mass="14578">MCTNSGYHSISPASAVPEQPGSDFSCHSILAVSNFGKNKLHVSSSVHMPLCEQQIASGSCFQSVSLSVRATAHLRSAPHLQPLAFRLLQGWVVLPPIRGCLPSGLLKGCLPAAITSYPASRFLTLLLSHSWQQANGL</sequence>
<protein>
    <submittedName>
        <fullName evidence="1">Uncharacterized protein</fullName>
    </submittedName>
</protein>
<dbReference type="Proteomes" id="UP000527355">
    <property type="component" value="Unassembled WGS sequence"/>
</dbReference>
<organism evidence="1 2">
    <name type="scientific">Myotis myotis</name>
    <name type="common">Greater mouse-eared bat</name>
    <name type="synonym">Vespertilio myotis</name>
    <dbReference type="NCBI Taxonomy" id="51298"/>
    <lineage>
        <taxon>Eukaryota</taxon>
        <taxon>Metazoa</taxon>
        <taxon>Chordata</taxon>
        <taxon>Craniata</taxon>
        <taxon>Vertebrata</taxon>
        <taxon>Euteleostomi</taxon>
        <taxon>Mammalia</taxon>
        <taxon>Eutheria</taxon>
        <taxon>Laurasiatheria</taxon>
        <taxon>Chiroptera</taxon>
        <taxon>Yangochiroptera</taxon>
        <taxon>Vespertilionidae</taxon>
        <taxon>Myotis</taxon>
    </lineage>
</organism>
<gene>
    <name evidence="1" type="ORF">mMyoMyo1_011856</name>
</gene>
<comment type="caution">
    <text evidence="1">The sequence shown here is derived from an EMBL/GenBank/DDBJ whole genome shotgun (WGS) entry which is preliminary data.</text>
</comment>
<dbReference type="EMBL" id="JABWUV010000007">
    <property type="protein sequence ID" value="KAF6341424.1"/>
    <property type="molecule type" value="Genomic_DNA"/>
</dbReference>